<proteinExistence type="predicted"/>
<organism evidence="2 3">
    <name type="scientific">Hibiscus sabdariffa</name>
    <name type="common">roselle</name>
    <dbReference type="NCBI Taxonomy" id="183260"/>
    <lineage>
        <taxon>Eukaryota</taxon>
        <taxon>Viridiplantae</taxon>
        <taxon>Streptophyta</taxon>
        <taxon>Embryophyta</taxon>
        <taxon>Tracheophyta</taxon>
        <taxon>Spermatophyta</taxon>
        <taxon>Magnoliopsida</taxon>
        <taxon>eudicotyledons</taxon>
        <taxon>Gunneridae</taxon>
        <taxon>Pentapetalae</taxon>
        <taxon>rosids</taxon>
        <taxon>malvids</taxon>
        <taxon>Malvales</taxon>
        <taxon>Malvaceae</taxon>
        <taxon>Malvoideae</taxon>
        <taxon>Hibiscus</taxon>
    </lineage>
</organism>
<evidence type="ECO:0000313" key="3">
    <source>
        <dbReference type="Proteomes" id="UP001396334"/>
    </source>
</evidence>
<name>A0ABR2TC15_9ROSI</name>
<dbReference type="Proteomes" id="UP001396334">
    <property type="component" value="Unassembled WGS sequence"/>
</dbReference>
<reference evidence="2 3" key="1">
    <citation type="journal article" date="2024" name="G3 (Bethesda)">
        <title>Genome assembly of Hibiscus sabdariffa L. provides insights into metabolisms of medicinal natural products.</title>
        <authorList>
            <person name="Kim T."/>
        </authorList>
    </citation>
    <scope>NUCLEOTIDE SEQUENCE [LARGE SCALE GENOMIC DNA]</scope>
    <source>
        <strain evidence="2">TK-2024</strain>
        <tissue evidence="2">Old leaves</tissue>
    </source>
</reference>
<gene>
    <name evidence="2" type="ORF">V6N11_077056</name>
</gene>
<accession>A0ABR2TC15</accession>
<feature type="region of interest" description="Disordered" evidence="1">
    <location>
        <begin position="85"/>
        <end position="108"/>
    </location>
</feature>
<evidence type="ECO:0000313" key="2">
    <source>
        <dbReference type="EMBL" id="KAK9035005.1"/>
    </source>
</evidence>
<keyword evidence="3" id="KW-1185">Reference proteome</keyword>
<evidence type="ECO:0000256" key="1">
    <source>
        <dbReference type="SAM" id="MobiDB-lite"/>
    </source>
</evidence>
<comment type="caution">
    <text evidence="2">The sequence shown here is derived from an EMBL/GenBank/DDBJ whole genome shotgun (WGS) entry which is preliminary data.</text>
</comment>
<protein>
    <submittedName>
        <fullName evidence="2">Uncharacterized protein</fullName>
    </submittedName>
</protein>
<sequence>MGAGFSVFCEIPRALPLDIFGSVRPTFGPARRVNTHYALALDVGLREILQGSVNWQPKSRVKREITPSQEKRECRAPNAWIPGTGLGASVEEQRGDGYAAGVGKNKAE</sequence>
<dbReference type="EMBL" id="JBBPBN010000006">
    <property type="protein sequence ID" value="KAK9035005.1"/>
    <property type="molecule type" value="Genomic_DNA"/>
</dbReference>